<proteinExistence type="predicted"/>
<evidence type="ECO:0000256" key="1">
    <source>
        <dbReference type="SAM" id="MobiDB-lite"/>
    </source>
</evidence>
<feature type="compositionally biased region" description="Acidic residues" evidence="1">
    <location>
        <begin position="249"/>
        <end position="267"/>
    </location>
</feature>
<dbReference type="Proteomes" id="UP000322873">
    <property type="component" value="Unassembled WGS sequence"/>
</dbReference>
<dbReference type="VEuPathDB" id="FungiDB:MFRU_025g00780"/>
<gene>
    <name evidence="2" type="ORF">EYC84_003767</name>
</gene>
<dbReference type="EMBL" id="VICG01000004">
    <property type="protein sequence ID" value="KAA8573276.1"/>
    <property type="molecule type" value="Genomic_DNA"/>
</dbReference>
<feature type="compositionally biased region" description="Basic residues" evidence="1">
    <location>
        <begin position="188"/>
        <end position="204"/>
    </location>
</feature>
<keyword evidence="3" id="KW-1185">Reference proteome</keyword>
<name>A0A5M9JZG9_MONFR</name>
<feature type="region of interest" description="Disordered" evidence="1">
    <location>
        <begin position="157"/>
        <end position="277"/>
    </location>
</feature>
<evidence type="ECO:0000313" key="2">
    <source>
        <dbReference type="EMBL" id="KAA8573276.1"/>
    </source>
</evidence>
<comment type="caution">
    <text evidence="2">The sequence shown here is derived from an EMBL/GenBank/DDBJ whole genome shotgun (WGS) entry which is preliminary data.</text>
</comment>
<dbReference type="AlphaFoldDB" id="A0A5M9JZG9"/>
<feature type="compositionally biased region" description="Pro residues" evidence="1">
    <location>
        <begin position="157"/>
        <end position="169"/>
    </location>
</feature>
<organism evidence="2 3">
    <name type="scientific">Monilinia fructicola</name>
    <name type="common">Brown rot fungus</name>
    <name type="synonym">Ciboria fructicola</name>
    <dbReference type="NCBI Taxonomy" id="38448"/>
    <lineage>
        <taxon>Eukaryota</taxon>
        <taxon>Fungi</taxon>
        <taxon>Dikarya</taxon>
        <taxon>Ascomycota</taxon>
        <taxon>Pezizomycotina</taxon>
        <taxon>Leotiomycetes</taxon>
        <taxon>Helotiales</taxon>
        <taxon>Sclerotiniaceae</taxon>
        <taxon>Monilinia</taxon>
    </lineage>
</organism>
<evidence type="ECO:0000313" key="3">
    <source>
        <dbReference type="Proteomes" id="UP000322873"/>
    </source>
</evidence>
<feature type="compositionally biased region" description="Pro residues" evidence="1">
    <location>
        <begin position="177"/>
        <end position="186"/>
    </location>
</feature>
<reference evidence="2 3" key="1">
    <citation type="submission" date="2019-06" db="EMBL/GenBank/DDBJ databases">
        <title>Genome Sequence of the Brown Rot Fungal Pathogen Monilinia fructicola.</title>
        <authorList>
            <person name="De Miccolis Angelini R.M."/>
            <person name="Landi L."/>
            <person name="Abate D."/>
            <person name="Pollastro S."/>
            <person name="Romanazzi G."/>
            <person name="Faretra F."/>
        </authorList>
    </citation>
    <scope>NUCLEOTIDE SEQUENCE [LARGE SCALE GENOMIC DNA]</scope>
    <source>
        <strain evidence="2 3">Mfrc123</strain>
    </source>
</reference>
<sequence length="430" mass="48884">MLDFCLHLFCPGPRRKHRRERYISPTSLALSRPRRRYPLPSPLYPLPAPRLQPPEQLYEPRSITPIYYPEPELEPEPEFLLPQRFQRVPFKPILRREPSPHIIDFAVPDSEVYYPLPRPISPPRQHIHLLQQLPPPYIPSASPSPPRHHIHVLPPPIFLPPPPRSPSPPHTHIHLLAPPPRTPSPPHTHAHRQMQMRIRARLRQRVVERRGMRRMDRDRGGDRKRGIGGGGQGRAQTIATRRGNGSADADADADADQEQDQDGESDSGVDPRSKSQKVRDRICRINVCVQLANGMVKPSMLNADVHPKVDANGEFPRIFNTPKRVREFMNMDAHTLDQFLSAYKLPKTDDAKRNPHAAVVHRAVIEPADLAGLSSSDPRLANFSVCPNAHTTTKSTPVKTAMYTGARPTKRVMTRREGYFFRTFLLELCG</sequence>
<feature type="compositionally biased region" description="Basic and acidic residues" evidence="1">
    <location>
        <begin position="205"/>
        <end position="225"/>
    </location>
</feature>
<protein>
    <submittedName>
        <fullName evidence="2">Uncharacterized protein</fullName>
    </submittedName>
</protein>
<accession>A0A5M9JZG9</accession>